<dbReference type="RefSeq" id="WP_002607235.1">
    <property type="nucleotide sequence ID" value="NZ_BAAACC010000020.1"/>
</dbReference>
<proteinExistence type="predicted"/>
<keyword evidence="1" id="KW-0378">Hydrolase</keyword>
<dbReference type="SUPFAM" id="SSF56300">
    <property type="entry name" value="Metallo-dependent phosphatases"/>
    <property type="match status" value="1"/>
</dbReference>
<evidence type="ECO:0000313" key="1">
    <source>
        <dbReference type="EMBL" id="QJA01433.1"/>
    </source>
</evidence>
<dbReference type="GeneID" id="61924443"/>
<reference evidence="1 2" key="1">
    <citation type="submission" date="2020-02" db="EMBL/GenBank/DDBJ databases">
        <authorList>
            <person name="Kociolek L.K."/>
            <person name="Ozer E.A."/>
        </authorList>
    </citation>
    <scope>NUCLEOTIDE SEQUENCE [LARGE SCALE GENOMIC DNA]</scope>
    <source>
        <strain evidence="1 2">ATCC 14501</strain>
    </source>
</reference>
<dbReference type="EMBL" id="CP048838">
    <property type="protein sequence ID" value="QJA01433.1"/>
    <property type="molecule type" value="Genomic_DNA"/>
</dbReference>
<sequence length="169" mass="20099">MADLHFYHDHIIRLANRPYQNAVKMNQALVENWNRRICGDDEVYILGDVTMKNHVYAREMLKKRKGRKYLIEGNHDRFVRQTGFDQSIFTWVKQMHELKYEGHTFVLFHYPIAEWNGFYQGAIHLHGHQHNHADVIYRNRDNGLLRYDVGVDANAMVPVSIQEIIAFFE</sequence>
<protein>
    <submittedName>
        <fullName evidence="1">Hydrolase</fullName>
    </submittedName>
</protein>
<dbReference type="Gene3D" id="3.60.21.10">
    <property type="match status" value="1"/>
</dbReference>
<dbReference type="GO" id="GO:0016787">
    <property type="term" value="F:hydrolase activity"/>
    <property type="evidence" value="ECO:0007669"/>
    <property type="project" value="UniProtKB-KW"/>
</dbReference>
<organism evidence="1 2">
    <name type="scientific">Clostridium innocuum</name>
    <dbReference type="NCBI Taxonomy" id="1522"/>
    <lineage>
        <taxon>Bacteria</taxon>
        <taxon>Bacillati</taxon>
        <taxon>Bacillota</taxon>
        <taxon>Clostridia</taxon>
        <taxon>Eubacteriales</taxon>
        <taxon>Clostridiaceae</taxon>
        <taxon>Clostridium</taxon>
    </lineage>
</organism>
<evidence type="ECO:0000313" key="2">
    <source>
        <dbReference type="Proteomes" id="UP000503330"/>
    </source>
</evidence>
<gene>
    <name evidence="1" type="ORF">G4D54_02860</name>
</gene>
<accession>A0AAP9MC96</accession>
<dbReference type="AlphaFoldDB" id="A0AAP9MC96"/>
<dbReference type="InterPro" id="IPR029052">
    <property type="entry name" value="Metallo-depent_PP-like"/>
</dbReference>
<dbReference type="Proteomes" id="UP000503330">
    <property type="component" value="Chromosome"/>
</dbReference>
<name>A0AAP9MC96_CLOIN</name>